<accession>A0ABP6SKD9</accession>
<evidence type="ECO:0000313" key="2">
    <source>
        <dbReference type="EMBL" id="GAA3379156.1"/>
    </source>
</evidence>
<feature type="region of interest" description="Disordered" evidence="1">
    <location>
        <begin position="1"/>
        <end position="41"/>
    </location>
</feature>
<evidence type="ECO:0008006" key="4">
    <source>
        <dbReference type="Google" id="ProtNLM"/>
    </source>
</evidence>
<name>A0ABP6SKD9_9ACTN</name>
<dbReference type="Proteomes" id="UP001499990">
    <property type="component" value="Unassembled WGS sequence"/>
</dbReference>
<evidence type="ECO:0000313" key="3">
    <source>
        <dbReference type="Proteomes" id="UP001499990"/>
    </source>
</evidence>
<dbReference type="EMBL" id="BAAAYL010000001">
    <property type="protein sequence ID" value="GAA3379156.1"/>
    <property type="molecule type" value="Genomic_DNA"/>
</dbReference>
<gene>
    <name evidence="2" type="ORF">GCM10020367_61590</name>
</gene>
<feature type="region of interest" description="Disordered" evidence="1">
    <location>
        <begin position="85"/>
        <end position="105"/>
    </location>
</feature>
<protein>
    <recommendedName>
        <fullName evidence="4">Transposase</fullName>
    </recommendedName>
</protein>
<comment type="caution">
    <text evidence="2">The sequence shown here is derived from an EMBL/GenBank/DDBJ whole genome shotgun (WGS) entry which is preliminary data.</text>
</comment>
<organism evidence="2 3">
    <name type="scientific">Streptomyces sannanensis</name>
    <dbReference type="NCBI Taxonomy" id="285536"/>
    <lineage>
        <taxon>Bacteria</taxon>
        <taxon>Bacillati</taxon>
        <taxon>Actinomycetota</taxon>
        <taxon>Actinomycetes</taxon>
        <taxon>Kitasatosporales</taxon>
        <taxon>Streptomycetaceae</taxon>
        <taxon>Streptomyces</taxon>
    </lineage>
</organism>
<sequence>MGSTAARKGKHGRQPPVTTDVNDPRPGAPARSGAGSRYGDGWMPYPFQQHLHHLPSGCGKYSHDLASVVGVRPANRTMDFRTAVTTCTPPGPRPGPRPSCSGPLL</sequence>
<keyword evidence="3" id="KW-1185">Reference proteome</keyword>
<reference evidence="3" key="1">
    <citation type="journal article" date="2019" name="Int. J. Syst. Evol. Microbiol.">
        <title>The Global Catalogue of Microorganisms (GCM) 10K type strain sequencing project: providing services to taxonomists for standard genome sequencing and annotation.</title>
        <authorList>
            <consortium name="The Broad Institute Genomics Platform"/>
            <consortium name="The Broad Institute Genome Sequencing Center for Infectious Disease"/>
            <person name="Wu L."/>
            <person name="Ma J."/>
        </authorList>
    </citation>
    <scope>NUCLEOTIDE SEQUENCE [LARGE SCALE GENOMIC DNA]</scope>
    <source>
        <strain evidence="3">JCM 9651</strain>
    </source>
</reference>
<evidence type="ECO:0000256" key="1">
    <source>
        <dbReference type="SAM" id="MobiDB-lite"/>
    </source>
</evidence>
<proteinExistence type="predicted"/>